<comment type="caution">
    <text evidence="1">The sequence shown here is derived from an EMBL/GenBank/DDBJ whole genome shotgun (WGS) entry which is preliminary data.</text>
</comment>
<proteinExistence type="predicted"/>
<dbReference type="Proteomes" id="UP000323930">
    <property type="component" value="Unassembled WGS sequence"/>
</dbReference>
<protein>
    <recommendedName>
        <fullName evidence="3">Lipocalin-like domain-containing protein</fullName>
    </recommendedName>
</protein>
<evidence type="ECO:0000313" key="2">
    <source>
        <dbReference type="Proteomes" id="UP000323930"/>
    </source>
</evidence>
<sequence>MKNNIFLISALLILIFSCNNTEKKDAISMNTIEETAPSLVGTWERTSYYNYVDGAVTDTFHTSPENRHIKVFTDSKVMWCRFIPSDSSDWFGYGNYNVKDNILTEILDYGSKTMSVHIANDSAFVFNLTLTDNTFSQVRIDDEGHPVFAENYVRLE</sequence>
<evidence type="ECO:0000313" key="1">
    <source>
        <dbReference type="EMBL" id="TYA84313.1"/>
    </source>
</evidence>
<gene>
    <name evidence="1" type="ORF">FUA24_06615</name>
</gene>
<dbReference type="OrthoDB" id="1441376at2"/>
<accession>A0A5D0IK99</accession>
<organism evidence="1 2">
    <name type="scientific">Seonamhaeicola marinus</name>
    <dbReference type="NCBI Taxonomy" id="1912246"/>
    <lineage>
        <taxon>Bacteria</taxon>
        <taxon>Pseudomonadati</taxon>
        <taxon>Bacteroidota</taxon>
        <taxon>Flavobacteriia</taxon>
        <taxon>Flavobacteriales</taxon>
        <taxon>Flavobacteriaceae</taxon>
    </lineage>
</organism>
<evidence type="ECO:0008006" key="3">
    <source>
        <dbReference type="Google" id="ProtNLM"/>
    </source>
</evidence>
<dbReference type="AlphaFoldDB" id="A0A5D0IK99"/>
<dbReference type="RefSeq" id="WP_148540791.1">
    <property type="nucleotide sequence ID" value="NZ_VSDQ01000409.1"/>
</dbReference>
<dbReference type="Gene3D" id="2.40.128.490">
    <property type="entry name" value="Uncharacterised protein PF14869, DUF4488"/>
    <property type="match status" value="1"/>
</dbReference>
<dbReference type="EMBL" id="VSDQ01000409">
    <property type="protein sequence ID" value="TYA84313.1"/>
    <property type="molecule type" value="Genomic_DNA"/>
</dbReference>
<dbReference type="PROSITE" id="PS51257">
    <property type="entry name" value="PROKAR_LIPOPROTEIN"/>
    <property type="match status" value="1"/>
</dbReference>
<name>A0A5D0IK99_9FLAO</name>
<keyword evidence="2" id="KW-1185">Reference proteome</keyword>
<reference evidence="1 2" key="1">
    <citation type="submission" date="2019-08" db="EMBL/GenBank/DDBJ databases">
        <title>Seonamhaeicola sediminis sp. nov., isolated from marine sediment.</title>
        <authorList>
            <person name="Cao W.R."/>
        </authorList>
    </citation>
    <scope>NUCLEOTIDE SEQUENCE [LARGE SCALE GENOMIC DNA]</scope>
    <source>
        <strain evidence="1 2">B011</strain>
    </source>
</reference>